<evidence type="ECO:0000313" key="1">
    <source>
        <dbReference type="EMBL" id="SVA50763.1"/>
    </source>
</evidence>
<gene>
    <name evidence="1" type="ORF">METZ01_LOCUS103617</name>
</gene>
<dbReference type="EMBL" id="UINC01011510">
    <property type="protein sequence ID" value="SVA50763.1"/>
    <property type="molecule type" value="Genomic_DNA"/>
</dbReference>
<name>A0A381WFQ9_9ZZZZ</name>
<proteinExistence type="predicted"/>
<sequence length="26" mass="2844">VSVELDVLTTTRSELLKNSNPTEKAV</sequence>
<feature type="non-terminal residue" evidence="1">
    <location>
        <position position="1"/>
    </location>
</feature>
<organism evidence="1">
    <name type="scientific">marine metagenome</name>
    <dbReference type="NCBI Taxonomy" id="408172"/>
    <lineage>
        <taxon>unclassified sequences</taxon>
        <taxon>metagenomes</taxon>
        <taxon>ecological metagenomes</taxon>
    </lineage>
</organism>
<accession>A0A381WFQ9</accession>
<protein>
    <submittedName>
        <fullName evidence="1">Uncharacterized protein</fullName>
    </submittedName>
</protein>
<dbReference type="AlphaFoldDB" id="A0A381WFQ9"/>
<reference evidence="1" key="1">
    <citation type="submission" date="2018-05" db="EMBL/GenBank/DDBJ databases">
        <authorList>
            <person name="Lanie J.A."/>
            <person name="Ng W.-L."/>
            <person name="Kazmierczak K.M."/>
            <person name="Andrzejewski T.M."/>
            <person name="Davidsen T.M."/>
            <person name="Wayne K.J."/>
            <person name="Tettelin H."/>
            <person name="Glass J.I."/>
            <person name="Rusch D."/>
            <person name="Podicherti R."/>
            <person name="Tsui H.-C.T."/>
            <person name="Winkler M.E."/>
        </authorList>
    </citation>
    <scope>NUCLEOTIDE SEQUENCE</scope>
</reference>